<sequence>MYQGWISAAFLIYSAFFYFRLPLFKIQNSSALNVSVPFRLPLLALFSSFLMFHLSLFKICFSTP</sequence>
<dbReference type="EMBL" id="CAVMJV010000004">
    <property type="protein sequence ID" value="CAK5024063.1"/>
    <property type="molecule type" value="Genomic_DNA"/>
</dbReference>
<gene>
    <name evidence="1" type="ORF">MENTE1834_LOCUS5381</name>
</gene>
<evidence type="ECO:0000313" key="1">
    <source>
        <dbReference type="EMBL" id="CAK5024063.1"/>
    </source>
</evidence>
<dbReference type="Proteomes" id="UP001497535">
    <property type="component" value="Unassembled WGS sequence"/>
</dbReference>
<proteinExistence type="predicted"/>
<reference evidence="1" key="1">
    <citation type="submission" date="2023-11" db="EMBL/GenBank/DDBJ databases">
        <authorList>
            <person name="Poullet M."/>
        </authorList>
    </citation>
    <scope>NUCLEOTIDE SEQUENCE</scope>
    <source>
        <strain evidence="1">E1834</strain>
    </source>
</reference>
<name>A0ACB0XZD6_MELEN</name>
<accession>A0ACB0XZD6</accession>
<protein>
    <submittedName>
        <fullName evidence="1">Uncharacterized protein</fullName>
    </submittedName>
</protein>
<keyword evidence="2" id="KW-1185">Reference proteome</keyword>
<organism evidence="1 2">
    <name type="scientific">Meloidogyne enterolobii</name>
    <name type="common">Root-knot nematode worm</name>
    <name type="synonym">Meloidogyne mayaguensis</name>
    <dbReference type="NCBI Taxonomy" id="390850"/>
    <lineage>
        <taxon>Eukaryota</taxon>
        <taxon>Metazoa</taxon>
        <taxon>Ecdysozoa</taxon>
        <taxon>Nematoda</taxon>
        <taxon>Chromadorea</taxon>
        <taxon>Rhabditida</taxon>
        <taxon>Tylenchina</taxon>
        <taxon>Tylenchomorpha</taxon>
        <taxon>Tylenchoidea</taxon>
        <taxon>Meloidogynidae</taxon>
        <taxon>Meloidogyninae</taxon>
        <taxon>Meloidogyne</taxon>
    </lineage>
</organism>
<comment type="caution">
    <text evidence="1">The sequence shown here is derived from an EMBL/GenBank/DDBJ whole genome shotgun (WGS) entry which is preliminary data.</text>
</comment>
<evidence type="ECO:0000313" key="2">
    <source>
        <dbReference type="Proteomes" id="UP001497535"/>
    </source>
</evidence>